<keyword evidence="2" id="KW-0472">Membrane</keyword>
<keyword evidence="2" id="KW-1133">Transmembrane helix</keyword>
<dbReference type="Proteomes" id="UP000839561">
    <property type="component" value="Unassembled WGS sequence"/>
</dbReference>
<accession>A0A5I5A531</accession>
<organism evidence="3">
    <name type="scientific">Salmonella enterica subsp. enterica serovar Vitkin</name>
    <dbReference type="NCBI Taxonomy" id="2565162"/>
    <lineage>
        <taxon>Bacteria</taxon>
        <taxon>Pseudomonadati</taxon>
        <taxon>Pseudomonadota</taxon>
        <taxon>Gammaproteobacteria</taxon>
        <taxon>Enterobacterales</taxon>
        <taxon>Enterobacteriaceae</taxon>
        <taxon>Salmonella</taxon>
    </lineage>
</organism>
<evidence type="ECO:0000256" key="1">
    <source>
        <dbReference type="SAM" id="MobiDB-lite"/>
    </source>
</evidence>
<feature type="region of interest" description="Disordered" evidence="1">
    <location>
        <begin position="97"/>
        <end position="131"/>
    </location>
</feature>
<comment type="caution">
    <text evidence="3">The sequence shown here is derived from an EMBL/GenBank/DDBJ whole genome shotgun (WGS) entry which is preliminary data.</text>
</comment>
<feature type="transmembrane region" description="Helical" evidence="2">
    <location>
        <begin position="57"/>
        <end position="78"/>
    </location>
</feature>
<dbReference type="EMBL" id="AAIONP010000021">
    <property type="protein sequence ID" value="ECG4922529.1"/>
    <property type="molecule type" value="Genomic_DNA"/>
</dbReference>
<reference evidence="3" key="1">
    <citation type="submission" date="2019-03" db="EMBL/GenBank/DDBJ databases">
        <authorList>
            <person name="Ashton P.M."/>
            <person name="Dallman T."/>
            <person name="Nair S."/>
            <person name="De Pinna E."/>
            <person name="Peters T."/>
            <person name="Grant K."/>
        </authorList>
    </citation>
    <scope>NUCLEOTIDE SEQUENCE [LARGE SCALE GENOMIC DNA]</scope>
    <source>
        <strain evidence="3">313260</strain>
    </source>
</reference>
<protein>
    <submittedName>
        <fullName evidence="3">Uncharacterized protein</fullName>
    </submittedName>
</protein>
<gene>
    <name evidence="3" type="ORF">E0T03_21585</name>
</gene>
<sequence length="131" mass="14390">MRNLILNKTLALPFIFFFLLCFKGGNLASWVMENSNLATWIEANKLSITFSGADFSILPAVAVIAGMYWASLLIHFVIEIAFDVFDAFTASPVVTETAEEKSAKPATSPTEKQEPSVTLPPTDSGEDQEKR</sequence>
<feature type="compositionally biased region" description="Polar residues" evidence="1">
    <location>
        <begin position="105"/>
        <end position="121"/>
    </location>
</feature>
<name>A0A5I5A531_SALET</name>
<proteinExistence type="predicted"/>
<dbReference type="AlphaFoldDB" id="A0A5I5A531"/>
<evidence type="ECO:0000313" key="3">
    <source>
        <dbReference type="EMBL" id="ECG4922529.1"/>
    </source>
</evidence>
<keyword evidence="2" id="KW-0812">Transmembrane</keyword>
<evidence type="ECO:0000256" key="2">
    <source>
        <dbReference type="SAM" id="Phobius"/>
    </source>
</evidence>